<evidence type="ECO:0000313" key="1">
    <source>
        <dbReference type="EMBL" id="SFW17248.1"/>
    </source>
</evidence>
<organism evidence="1 2">
    <name type="scientific">Desulfovibrio desulfuricans</name>
    <dbReference type="NCBI Taxonomy" id="876"/>
    <lineage>
        <taxon>Bacteria</taxon>
        <taxon>Pseudomonadati</taxon>
        <taxon>Thermodesulfobacteriota</taxon>
        <taxon>Desulfovibrionia</taxon>
        <taxon>Desulfovibrionales</taxon>
        <taxon>Desulfovibrionaceae</taxon>
        <taxon>Desulfovibrio</taxon>
    </lineage>
</organism>
<protein>
    <submittedName>
        <fullName evidence="1">Uncharacterized protein</fullName>
    </submittedName>
</protein>
<gene>
    <name evidence="1" type="ORF">SAMN02910291_00247</name>
</gene>
<accession>A0AA94L129</accession>
<proteinExistence type="predicted"/>
<sequence length="160" mass="17650">MLLCHARAAHVFSPFRAAVPGVACHIRSRPQVRLQGILHLHGPQGYGDKPLRSNRRRRILPAVSDRFRCWLLWLPARYRRKGAAVTVCARRAFASSPVAGWGLCRPCIALRVRHANGRGRSAASAPADSSIARSLQLVWLQMSGAELPSAPSGRVHPVWQ</sequence>
<comment type="caution">
    <text evidence="1">The sequence shown here is derived from an EMBL/GenBank/DDBJ whole genome shotgun (WGS) entry which is preliminary data.</text>
</comment>
<reference evidence="2" key="1">
    <citation type="submission" date="2016-11" db="EMBL/GenBank/DDBJ databases">
        <authorList>
            <person name="Jaros S."/>
            <person name="Januszkiewicz K."/>
            <person name="Wedrychowicz H."/>
        </authorList>
    </citation>
    <scope>NUCLEOTIDE SEQUENCE [LARGE SCALE GENOMIC DNA]</scope>
    <source>
        <strain evidence="2">DSM 7057</strain>
    </source>
</reference>
<dbReference type="EMBL" id="FPIW01000003">
    <property type="protein sequence ID" value="SFW17248.1"/>
    <property type="molecule type" value="Genomic_DNA"/>
</dbReference>
<dbReference type="AlphaFoldDB" id="A0AA94L129"/>
<dbReference type="Proteomes" id="UP000182680">
    <property type="component" value="Unassembled WGS sequence"/>
</dbReference>
<name>A0AA94L129_DESDE</name>
<evidence type="ECO:0000313" key="2">
    <source>
        <dbReference type="Proteomes" id="UP000182680"/>
    </source>
</evidence>